<protein>
    <submittedName>
        <fullName evidence="8">MFS transporter</fullName>
    </submittedName>
</protein>
<feature type="transmembrane region" description="Helical" evidence="6">
    <location>
        <begin position="12"/>
        <end position="31"/>
    </location>
</feature>
<evidence type="ECO:0000259" key="7">
    <source>
        <dbReference type="PROSITE" id="PS50850"/>
    </source>
</evidence>
<dbReference type="EMBL" id="JANWOI010000001">
    <property type="protein sequence ID" value="MDA5192907.1"/>
    <property type="molecule type" value="Genomic_DNA"/>
</dbReference>
<feature type="transmembrane region" description="Helical" evidence="6">
    <location>
        <begin position="154"/>
        <end position="175"/>
    </location>
</feature>
<keyword evidence="3 6" id="KW-0812">Transmembrane</keyword>
<dbReference type="SUPFAM" id="SSF103473">
    <property type="entry name" value="MFS general substrate transporter"/>
    <property type="match status" value="1"/>
</dbReference>
<dbReference type="AlphaFoldDB" id="A0A9X3TWX7"/>
<dbReference type="Gene3D" id="1.20.1250.20">
    <property type="entry name" value="MFS general substrate transporter like domains"/>
    <property type="match status" value="1"/>
</dbReference>
<feature type="transmembrane region" description="Helical" evidence="6">
    <location>
        <begin position="431"/>
        <end position="449"/>
    </location>
</feature>
<sequence>MARPGSSCNLSTYLLVLMLLYMYLFAQAHWCQIESPKAPDNSRSCPVMHVNQMDTMSTPSYKYAHAILLLVVFVDLLGFGILGPLIPFYVERLGATTETITVIIALYSLTQFIAMPVWGYLSDRIGRRPVLAISMAGHALSYVIMAYADSLWMMAFARIVGGVTSANLATAYAYMADTTDNKNRAKGLGRISAAFGLGFVLGPVIGGFLAGGDSVESANFMLPAFVAAGLSVLSFAGILLFLPESRPAAKKGDGAQKRPGFLTMLKLALGRPLIAMITGLCFLVITFVAMRESILPLWGHYLHGLSPVDIGILLSVSGGTVTLFQLIAIGPLTARFGEVILVKTAIFFYAIGWTGLVLSDTLIQMSSALCFTAVATAMFQTCLQSLLSQQAAAHERGTIMAVYQSSSSLARFSGQAMAGTAYGQIGPNAPFTLGVVAMFPAMVLIYFIGNRIRGLLRTDTSEVRPQE</sequence>
<feature type="transmembrane region" description="Helical" evidence="6">
    <location>
        <begin position="66"/>
        <end position="90"/>
    </location>
</feature>
<keyword evidence="9" id="KW-1185">Reference proteome</keyword>
<evidence type="ECO:0000256" key="5">
    <source>
        <dbReference type="ARBA" id="ARBA00023136"/>
    </source>
</evidence>
<dbReference type="GO" id="GO:0016020">
    <property type="term" value="C:membrane"/>
    <property type="evidence" value="ECO:0007669"/>
    <property type="project" value="UniProtKB-SubCell"/>
</dbReference>
<feature type="transmembrane region" description="Helical" evidence="6">
    <location>
        <begin position="130"/>
        <end position="148"/>
    </location>
</feature>
<dbReference type="GO" id="GO:0022857">
    <property type="term" value="F:transmembrane transporter activity"/>
    <property type="evidence" value="ECO:0007669"/>
    <property type="project" value="InterPro"/>
</dbReference>
<evidence type="ECO:0000256" key="6">
    <source>
        <dbReference type="SAM" id="Phobius"/>
    </source>
</evidence>
<feature type="transmembrane region" description="Helical" evidence="6">
    <location>
        <begin position="222"/>
        <end position="242"/>
    </location>
</feature>
<feature type="domain" description="Major facilitator superfamily (MFS) profile" evidence="7">
    <location>
        <begin position="64"/>
        <end position="453"/>
    </location>
</feature>
<dbReference type="InterPro" id="IPR036259">
    <property type="entry name" value="MFS_trans_sf"/>
</dbReference>
<feature type="transmembrane region" description="Helical" evidence="6">
    <location>
        <begin position="187"/>
        <end position="210"/>
    </location>
</feature>
<reference evidence="8" key="2">
    <citation type="journal article" date="2023" name="Syst. Appl. Microbiol.">
        <title>Govania unica gen. nov., sp. nov., a rare biosphere bacterium that represents a novel family in the class Alphaproteobacteria.</title>
        <authorList>
            <person name="Vandamme P."/>
            <person name="Peeters C."/>
            <person name="Hettiarachchi A."/>
            <person name="Cnockaert M."/>
            <person name="Carlier A."/>
        </authorList>
    </citation>
    <scope>NUCLEOTIDE SEQUENCE</scope>
    <source>
        <strain evidence="8">LMG 31809</strain>
    </source>
</reference>
<dbReference type="InterPro" id="IPR001958">
    <property type="entry name" value="Tet-R_TetA/multi-R_MdtG-like"/>
</dbReference>
<dbReference type="CDD" id="cd17330">
    <property type="entry name" value="MFS_SLC46_TetA_like"/>
    <property type="match status" value="1"/>
</dbReference>
<name>A0A9X3TWX7_9PROT</name>
<dbReference type="InterPro" id="IPR011701">
    <property type="entry name" value="MFS"/>
</dbReference>
<comment type="caution">
    <text evidence="8">The sequence shown here is derived from an EMBL/GenBank/DDBJ whole genome shotgun (WGS) entry which is preliminary data.</text>
</comment>
<dbReference type="PANTHER" id="PTHR23504:SF15">
    <property type="entry name" value="MAJOR FACILITATOR SUPERFAMILY (MFS) PROFILE DOMAIN-CONTAINING PROTEIN"/>
    <property type="match status" value="1"/>
</dbReference>
<keyword evidence="2" id="KW-0813">Transport</keyword>
<evidence type="ECO:0000256" key="4">
    <source>
        <dbReference type="ARBA" id="ARBA00022989"/>
    </source>
</evidence>
<proteinExistence type="predicted"/>
<dbReference type="InterPro" id="IPR020846">
    <property type="entry name" value="MFS_dom"/>
</dbReference>
<evidence type="ECO:0000256" key="2">
    <source>
        <dbReference type="ARBA" id="ARBA00022448"/>
    </source>
</evidence>
<evidence type="ECO:0000256" key="1">
    <source>
        <dbReference type="ARBA" id="ARBA00004141"/>
    </source>
</evidence>
<dbReference type="PRINTS" id="PR01035">
    <property type="entry name" value="TCRTETA"/>
</dbReference>
<reference evidence="8" key="1">
    <citation type="submission" date="2022-08" db="EMBL/GenBank/DDBJ databases">
        <authorList>
            <person name="Vandamme P."/>
            <person name="Hettiarachchi A."/>
            <person name="Peeters C."/>
            <person name="Cnockaert M."/>
            <person name="Carlier A."/>
        </authorList>
    </citation>
    <scope>NUCLEOTIDE SEQUENCE</scope>
    <source>
        <strain evidence="8">LMG 31809</strain>
    </source>
</reference>
<keyword evidence="4 6" id="KW-1133">Transmembrane helix</keyword>
<comment type="subcellular location">
    <subcellularLocation>
        <location evidence="1">Membrane</location>
        <topology evidence="1">Multi-pass membrane protein</topology>
    </subcellularLocation>
</comment>
<feature type="transmembrane region" description="Helical" evidence="6">
    <location>
        <begin position="340"/>
        <end position="359"/>
    </location>
</feature>
<dbReference type="PANTHER" id="PTHR23504">
    <property type="entry name" value="MAJOR FACILITATOR SUPERFAMILY DOMAIN-CONTAINING PROTEIN 10"/>
    <property type="match status" value="1"/>
</dbReference>
<evidence type="ECO:0000313" key="9">
    <source>
        <dbReference type="Proteomes" id="UP001141619"/>
    </source>
</evidence>
<gene>
    <name evidence="8" type="ORF">NYP16_02900</name>
</gene>
<feature type="transmembrane region" description="Helical" evidence="6">
    <location>
        <begin position="310"/>
        <end position="328"/>
    </location>
</feature>
<feature type="transmembrane region" description="Helical" evidence="6">
    <location>
        <begin position="102"/>
        <end position="121"/>
    </location>
</feature>
<accession>A0A9X3TWX7</accession>
<feature type="transmembrane region" description="Helical" evidence="6">
    <location>
        <begin position="273"/>
        <end position="290"/>
    </location>
</feature>
<organism evidence="8 9">
    <name type="scientific">Govanella unica</name>
    <dbReference type="NCBI Taxonomy" id="2975056"/>
    <lineage>
        <taxon>Bacteria</taxon>
        <taxon>Pseudomonadati</taxon>
        <taxon>Pseudomonadota</taxon>
        <taxon>Alphaproteobacteria</taxon>
        <taxon>Emcibacterales</taxon>
        <taxon>Govanellaceae</taxon>
        <taxon>Govanella</taxon>
    </lineage>
</organism>
<dbReference type="Pfam" id="PF07690">
    <property type="entry name" value="MFS_1"/>
    <property type="match status" value="1"/>
</dbReference>
<dbReference type="Proteomes" id="UP001141619">
    <property type="component" value="Unassembled WGS sequence"/>
</dbReference>
<dbReference type="PROSITE" id="PS50850">
    <property type="entry name" value="MFS"/>
    <property type="match status" value="1"/>
</dbReference>
<evidence type="ECO:0000313" key="8">
    <source>
        <dbReference type="EMBL" id="MDA5192907.1"/>
    </source>
</evidence>
<evidence type="ECO:0000256" key="3">
    <source>
        <dbReference type="ARBA" id="ARBA00022692"/>
    </source>
</evidence>
<keyword evidence="5 6" id="KW-0472">Membrane</keyword>